<accession>A0AAV4EYW3</accession>
<proteinExistence type="predicted"/>
<protein>
    <submittedName>
        <fullName evidence="2">Uncharacterized protein</fullName>
    </submittedName>
</protein>
<name>A0AAV4EYW3_9GAST</name>
<feature type="compositionally biased region" description="Polar residues" evidence="1">
    <location>
        <begin position="146"/>
        <end position="159"/>
    </location>
</feature>
<keyword evidence="3" id="KW-1185">Reference proteome</keyword>
<gene>
    <name evidence="2" type="ORF">ElyMa_000207500</name>
</gene>
<organism evidence="2 3">
    <name type="scientific">Elysia marginata</name>
    <dbReference type="NCBI Taxonomy" id="1093978"/>
    <lineage>
        <taxon>Eukaryota</taxon>
        <taxon>Metazoa</taxon>
        <taxon>Spiralia</taxon>
        <taxon>Lophotrochozoa</taxon>
        <taxon>Mollusca</taxon>
        <taxon>Gastropoda</taxon>
        <taxon>Heterobranchia</taxon>
        <taxon>Euthyneura</taxon>
        <taxon>Panpulmonata</taxon>
        <taxon>Sacoglossa</taxon>
        <taxon>Placobranchoidea</taxon>
        <taxon>Plakobranchidae</taxon>
        <taxon>Elysia</taxon>
    </lineage>
</organism>
<feature type="region of interest" description="Disordered" evidence="1">
    <location>
        <begin position="93"/>
        <end position="159"/>
    </location>
</feature>
<comment type="caution">
    <text evidence="2">The sequence shown here is derived from an EMBL/GenBank/DDBJ whole genome shotgun (WGS) entry which is preliminary data.</text>
</comment>
<evidence type="ECO:0000256" key="1">
    <source>
        <dbReference type="SAM" id="MobiDB-lite"/>
    </source>
</evidence>
<dbReference type="AlphaFoldDB" id="A0AAV4EYW3"/>
<sequence>MSQISQVTTATTSSPSSLASASATATSLGGPIQSLSLRLSFSVEAVCDAYNPYIADLKLLPGGLVLLADSWNSCVKLFNTQLAAFWFCKEQENSAKNHGSAGRSGLDKDITKRRKEEAADIEAQERENATEEESQKNQNKGDKTRNQSNAQSNKTPLET</sequence>
<feature type="compositionally biased region" description="Basic and acidic residues" evidence="1">
    <location>
        <begin position="105"/>
        <end position="145"/>
    </location>
</feature>
<evidence type="ECO:0000313" key="3">
    <source>
        <dbReference type="Proteomes" id="UP000762676"/>
    </source>
</evidence>
<reference evidence="2 3" key="1">
    <citation type="journal article" date="2021" name="Elife">
        <title>Chloroplast acquisition without the gene transfer in kleptoplastic sea slugs, Plakobranchus ocellatus.</title>
        <authorList>
            <person name="Maeda T."/>
            <person name="Takahashi S."/>
            <person name="Yoshida T."/>
            <person name="Shimamura S."/>
            <person name="Takaki Y."/>
            <person name="Nagai Y."/>
            <person name="Toyoda A."/>
            <person name="Suzuki Y."/>
            <person name="Arimoto A."/>
            <person name="Ishii H."/>
            <person name="Satoh N."/>
            <person name="Nishiyama T."/>
            <person name="Hasebe M."/>
            <person name="Maruyama T."/>
            <person name="Minagawa J."/>
            <person name="Obokata J."/>
            <person name="Shigenobu S."/>
        </authorList>
    </citation>
    <scope>NUCLEOTIDE SEQUENCE [LARGE SCALE GENOMIC DNA]</scope>
</reference>
<dbReference type="EMBL" id="BMAT01000399">
    <property type="protein sequence ID" value="GFR65643.1"/>
    <property type="molecule type" value="Genomic_DNA"/>
</dbReference>
<evidence type="ECO:0000313" key="2">
    <source>
        <dbReference type="EMBL" id="GFR65643.1"/>
    </source>
</evidence>
<dbReference type="Proteomes" id="UP000762676">
    <property type="component" value="Unassembled WGS sequence"/>
</dbReference>